<evidence type="ECO:0000256" key="4">
    <source>
        <dbReference type="ARBA" id="ARBA00022989"/>
    </source>
</evidence>
<dbReference type="InterPro" id="IPR051311">
    <property type="entry name" value="DedA_domain"/>
</dbReference>
<evidence type="ECO:0000259" key="8">
    <source>
        <dbReference type="Pfam" id="PF14067"/>
    </source>
</evidence>
<protein>
    <submittedName>
        <fullName evidence="9">LssY C-terminal domain-containing protein</fullName>
    </submittedName>
</protein>
<keyword evidence="10" id="KW-1185">Reference proteome</keyword>
<dbReference type="InterPro" id="IPR032816">
    <property type="entry name" value="VTT_dom"/>
</dbReference>
<accession>A0A9X2BIZ5</accession>
<sequence length="443" mass="49916">MTFDASSLGAISLFMGAMLDALIGPNLFVPGEPFLIAAGYQLHQGTWLGVILVLTGAWIGDQTSYWIGRTIGKDAQRKLTRWQPKSRKPFARARLLMLKKERSVLIFSRLLGPVAWVVPFLAGVNRIPYRRFTLLSSIGLILGVGQFIIWGYLLSYGVESIPFISDILLFANEHLYSLLVISSTLIFVIIGLYKKWRWLSLKAGLLFTIAALLANYSHFFLRADDLVAELDLTSPQTSISSVQGLSLKAFPGRSAVYDAQAINVIYIGETPRPTMLNLGWIENKTFSRNNIEWNDYLNLLRSKTPPVSDLFWNGKPQNMAFQLPGDLMKRSHIRWWSVGTWQGDGNVPSAGKKVWVGALSYDNGLQLTPYSGIVTVLHSIEPNVDYERDLFAQQIQQLPDHSIRFKLATPPIKHDEEHDYFTDGHILVIERDLNTDTYQTNPT</sequence>
<organism evidence="9 10">
    <name type="scientific">Vibrio amylolyticus</name>
    <dbReference type="NCBI Taxonomy" id="2847292"/>
    <lineage>
        <taxon>Bacteria</taxon>
        <taxon>Pseudomonadati</taxon>
        <taxon>Pseudomonadota</taxon>
        <taxon>Gammaproteobacteria</taxon>
        <taxon>Vibrionales</taxon>
        <taxon>Vibrionaceae</taxon>
        <taxon>Vibrio</taxon>
    </lineage>
</organism>
<feature type="domain" description="LssY-like C-terminal" evidence="8">
    <location>
        <begin position="257"/>
        <end position="425"/>
    </location>
</feature>
<reference evidence="9" key="1">
    <citation type="submission" date="2021-11" db="EMBL/GenBank/DDBJ databases">
        <title>Vibrio ZSDE26 sp. nov. and Vibrio ZSDZ34 sp. nov., isolated from coastal seawater in Qingdao.</title>
        <authorList>
            <person name="Zhang P."/>
        </authorList>
    </citation>
    <scope>NUCLEOTIDE SEQUENCE</scope>
    <source>
        <strain evidence="9">ZSDE26</strain>
    </source>
</reference>
<keyword evidence="4 6" id="KW-1133">Transmembrane helix</keyword>
<dbReference type="RefSeq" id="WP_248009723.1">
    <property type="nucleotide sequence ID" value="NZ_JAJHVV010000009.1"/>
</dbReference>
<keyword evidence="5 6" id="KW-0472">Membrane</keyword>
<comment type="caution">
    <text evidence="9">The sequence shown here is derived from an EMBL/GenBank/DDBJ whole genome shotgun (WGS) entry which is preliminary data.</text>
</comment>
<dbReference type="AlphaFoldDB" id="A0A9X2BIZ5"/>
<evidence type="ECO:0000256" key="1">
    <source>
        <dbReference type="ARBA" id="ARBA00004651"/>
    </source>
</evidence>
<keyword evidence="2" id="KW-1003">Cell membrane</keyword>
<evidence type="ECO:0000256" key="2">
    <source>
        <dbReference type="ARBA" id="ARBA00022475"/>
    </source>
</evidence>
<feature type="transmembrane region" description="Helical" evidence="6">
    <location>
        <begin position="45"/>
        <end position="68"/>
    </location>
</feature>
<dbReference type="Pfam" id="PF14067">
    <property type="entry name" value="LssY_C"/>
    <property type="match status" value="1"/>
</dbReference>
<dbReference type="InterPro" id="IPR025902">
    <property type="entry name" value="LssY-like-C_dom"/>
</dbReference>
<evidence type="ECO:0000259" key="7">
    <source>
        <dbReference type="Pfam" id="PF09335"/>
    </source>
</evidence>
<keyword evidence="3 6" id="KW-0812">Transmembrane</keyword>
<proteinExistence type="predicted"/>
<gene>
    <name evidence="9" type="ORF">KP803_15320</name>
</gene>
<evidence type="ECO:0000313" key="9">
    <source>
        <dbReference type="EMBL" id="MCK6264650.1"/>
    </source>
</evidence>
<dbReference type="PANTHER" id="PTHR42709">
    <property type="entry name" value="ALKALINE PHOSPHATASE LIKE PROTEIN"/>
    <property type="match status" value="1"/>
</dbReference>
<evidence type="ECO:0000256" key="3">
    <source>
        <dbReference type="ARBA" id="ARBA00022692"/>
    </source>
</evidence>
<feature type="domain" description="VTT" evidence="7">
    <location>
        <begin position="29"/>
        <end position="152"/>
    </location>
</feature>
<feature type="transmembrane region" description="Helical" evidence="6">
    <location>
        <begin position="175"/>
        <end position="193"/>
    </location>
</feature>
<dbReference type="Proteomes" id="UP001139559">
    <property type="component" value="Unassembled WGS sequence"/>
</dbReference>
<name>A0A9X2BIZ5_9VIBR</name>
<evidence type="ECO:0000256" key="5">
    <source>
        <dbReference type="ARBA" id="ARBA00023136"/>
    </source>
</evidence>
<evidence type="ECO:0000256" key="6">
    <source>
        <dbReference type="SAM" id="Phobius"/>
    </source>
</evidence>
<evidence type="ECO:0000313" key="10">
    <source>
        <dbReference type="Proteomes" id="UP001139559"/>
    </source>
</evidence>
<feature type="transmembrane region" description="Helical" evidence="6">
    <location>
        <begin position="199"/>
        <end position="216"/>
    </location>
</feature>
<comment type="subcellular location">
    <subcellularLocation>
        <location evidence="1">Cell membrane</location>
        <topology evidence="1">Multi-pass membrane protein</topology>
    </subcellularLocation>
</comment>
<dbReference type="GO" id="GO:0005886">
    <property type="term" value="C:plasma membrane"/>
    <property type="evidence" value="ECO:0007669"/>
    <property type="project" value="UniProtKB-SubCell"/>
</dbReference>
<dbReference type="EMBL" id="JAJHVV010000009">
    <property type="protein sequence ID" value="MCK6264650.1"/>
    <property type="molecule type" value="Genomic_DNA"/>
</dbReference>
<feature type="transmembrane region" description="Helical" evidence="6">
    <location>
        <begin position="134"/>
        <end position="154"/>
    </location>
</feature>
<dbReference type="PANTHER" id="PTHR42709:SF6">
    <property type="entry name" value="UNDECAPRENYL PHOSPHATE TRANSPORTER A"/>
    <property type="match status" value="1"/>
</dbReference>
<dbReference type="Pfam" id="PF09335">
    <property type="entry name" value="VTT_dom"/>
    <property type="match status" value="1"/>
</dbReference>